<sequence>MTKVLAEVTGSISFSQRGEKGQKGALMREHDGFESGSYKYLSGVGEEAYIDVVCVKGKWYQCIQTYNDATSSPSLTDGHWTEMSNYKSIATHLLLAENATINMLGTNQINLFDPTTDGKMFGSFRVVSDDNDYALWLGAPNGADAPFSVKKDGSLYASNGIFAGELKGVVGSFHRLDAVSSDGNESAGSIYFDPSGRITFDADIYSQGVNPGRTRGWRFYASTIWGRGAFGHNESTLVVVNGSSMRIYPDGYSSAYTVVSLKSTTYDNKTVYKIPLYSPDDKSSGCPIDVVVFNSSRANAIYYYEFVPRGTGKRWMAINANDNNNGIHFCDVGGWHQLNGGETINLVYIDPGLLNPSQNGKTYFGRGIFWSGSFDLNWSNR</sequence>
<protein>
    <submittedName>
        <fullName evidence="1">Uncharacterized protein</fullName>
    </submittedName>
</protein>
<name>A0A8S5NT60_9CAUD</name>
<organism evidence="1">
    <name type="scientific">Myoviridae sp. ctkmZ20</name>
    <dbReference type="NCBI Taxonomy" id="2825166"/>
    <lineage>
        <taxon>Viruses</taxon>
        <taxon>Duplodnaviria</taxon>
        <taxon>Heunggongvirae</taxon>
        <taxon>Uroviricota</taxon>
        <taxon>Caudoviricetes</taxon>
    </lineage>
</organism>
<accession>A0A8S5NT60</accession>
<reference evidence="1" key="1">
    <citation type="journal article" date="2021" name="Proc. Natl. Acad. Sci. U.S.A.">
        <title>A Catalog of Tens of Thousands of Viruses from Human Metagenomes Reveals Hidden Associations with Chronic Diseases.</title>
        <authorList>
            <person name="Tisza M.J."/>
            <person name="Buck C.B."/>
        </authorList>
    </citation>
    <scope>NUCLEOTIDE SEQUENCE</scope>
    <source>
        <strain evidence="1">CtkmZ20</strain>
    </source>
</reference>
<dbReference type="SUPFAM" id="SSF49842">
    <property type="entry name" value="TNF-like"/>
    <property type="match status" value="1"/>
</dbReference>
<proteinExistence type="predicted"/>
<evidence type="ECO:0000313" key="1">
    <source>
        <dbReference type="EMBL" id="DAD97865.1"/>
    </source>
</evidence>
<dbReference type="InterPro" id="IPR008983">
    <property type="entry name" value="Tumour_necrosis_fac-like_dom"/>
</dbReference>
<dbReference type="EMBL" id="BK015248">
    <property type="protein sequence ID" value="DAD97865.1"/>
    <property type="molecule type" value="Genomic_DNA"/>
</dbReference>